<proteinExistence type="predicted"/>
<dbReference type="RefSeq" id="WP_166403921.1">
    <property type="nucleotide sequence ID" value="NZ_JAANHS010000012.1"/>
</dbReference>
<organism evidence="2 3">
    <name type="scientific">Rhodobacter calidifons</name>
    <dbReference type="NCBI Taxonomy" id="2715277"/>
    <lineage>
        <taxon>Bacteria</taxon>
        <taxon>Pseudomonadati</taxon>
        <taxon>Pseudomonadota</taxon>
        <taxon>Alphaproteobacteria</taxon>
        <taxon>Rhodobacterales</taxon>
        <taxon>Rhodobacter group</taxon>
        <taxon>Rhodobacter</taxon>
    </lineage>
</organism>
<evidence type="ECO:0008006" key="4">
    <source>
        <dbReference type="Google" id="ProtNLM"/>
    </source>
</evidence>
<feature type="chain" id="PRO_5047111031" description="Preprotein translocase subunit SecD" evidence="1">
    <location>
        <begin position="23"/>
        <end position="133"/>
    </location>
</feature>
<keyword evidence="3" id="KW-1185">Reference proteome</keyword>
<evidence type="ECO:0000313" key="3">
    <source>
        <dbReference type="Proteomes" id="UP001515660"/>
    </source>
</evidence>
<name>A0ABX0G9V3_9RHOB</name>
<dbReference type="Proteomes" id="UP001515660">
    <property type="component" value="Unassembled WGS sequence"/>
</dbReference>
<keyword evidence="1" id="KW-0732">Signal</keyword>
<feature type="signal peptide" evidence="1">
    <location>
        <begin position="1"/>
        <end position="22"/>
    </location>
</feature>
<accession>A0ABX0G9V3</accession>
<evidence type="ECO:0000256" key="1">
    <source>
        <dbReference type="SAM" id="SignalP"/>
    </source>
</evidence>
<comment type="caution">
    <text evidence="2">The sequence shown here is derived from an EMBL/GenBank/DDBJ whole genome shotgun (WGS) entry which is preliminary data.</text>
</comment>
<protein>
    <recommendedName>
        <fullName evidence="4">Preprotein translocase subunit SecD</fullName>
    </recommendedName>
</protein>
<reference evidence="2 3" key="1">
    <citation type="journal article" date="2022" name="Microorganisms">
        <title>Genome Sequence and Characterization of a Xanthorhodopsin-Containing, Aerobic Anoxygenic Phototrophic Rhodobacter Species, Isolated from Mesophilic Conditions at Yellowstone National Park.</title>
        <authorList>
            <person name="Kyndt J.A."/>
            <person name="Robertson S."/>
            <person name="Shoffstall I.B."/>
            <person name="Ramaley R.F."/>
            <person name="Meyer T.E."/>
        </authorList>
    </citation>
    <scope>NUCLEOTIDE SEQUENCE [LARGE SCALE GENOMIC DNA]</scope>
    <source>
        <strain evidence="2 3">M37P</strain>
    </source>
</reference>
<evidence type="ECO:0000313" key="2">
    <source>
        <dbReference type="EMBL" id="NHB77901.1"/>
    </source>
</evidence>
<dbReference type="EMBL" id="JAANHS010000012">
    <property type="protein sequence ID" value="NHB77901.1"/>
    <property type="molecule type" value="Genomic_DNA"/>
</dbReference>
<sequence>MRSSLAPAACLVSALAVAPALAEPPRISLVFGLDRMTVAAEDIRSVRRVDGQGQGAALVIRLAGRLDPVMSALTEAHVGETGELLICNELAVRPYLDAQIREAMFVISDTDIARIDRLQAMLTGPRCADRPGS</sequence>
<gene>
    <name evidence="2" type="ORF">G8O29_14360</name>
</gene>